<dbReference type="Pfam" id="PF07181">
    <property type="entry name" value="VirC2"/>
    <property type="match status" value="1"/>
</dbReference>
<dbReference type="Gene3D" id="1.10.1220.190">
    <property type="entry name" value="VirC2, RHH domain"/>
    <property type="match status" value="1"/>
</dbReference>
<dbReference type="InterPro" id="IPR010985">
    <property type="entry name" value="Ribbon_hlx_hlx"/>
</dbReference>
<dbReference type="PIRSF" id="PIRSF016094">
    <property type="entry name" value="VirC2"/>
    <property type="match status" value="1"/>
</dbReference>
<feature type="region of interest" description="Disordered" evidence="1">
    <location>
        <begin position="24"/>
        <end position="88"/>
    </location>
</feature>
<dbReference type="InterPro" id="IPR038473">
    <property type="entry name" value="VirC2_C_sf"/>
</dbReference>
<keyword evidence="2" id="KW-0614">Plasmid</keyword>
<name>A0A1L5PAK4_RHIET</name>
<protein>
    <submittedName>
        <fullName evidence="2">Crown gall tumor protein VirC2</fullName>
    </submittedName>
</protein>
<dbReference type="EMBL" id="CP017242">
    <property type="protein sequence ID" value="APO77126.1"/>
    <property type="molecule type" value="Genomic_DNA"/>
</dbReference>
<organism evidence="2 3">
    <name type="scientific">Rhizobium etli 8C-3</name>
    <dbReference type="NCBI Taxonomy" id="538025"/>
    <lineage>
        <taxon>Bacteria</taxon>
        <taxon>Pseudomonadati</taxon>
        <taxon>Pseudomonadota</taxon>
        <taxon>Alphaproteobacteria</taxon>
        <taxon>Hyphomicrobiales</taxon>
        <taxon>Rhizobiaceae</taxon>
        <taxon>Rhizobium/Agrobacterium group</taxon>
        <taxon>Rhizobium</taxon>
    </lineage>
</organism>
<sequence length="208" mass="22620">MAIRKPELTVAEARRLAAIRATATEKMTKSGGDGAADNSVTSFVVPPPSTKLKAAAGDEAAQAREPVAPQRLRQAEKTTPAPAPATRRKEVKKVQVFVSALVPAPKTSSVFDILIRQYSSQKALQMILRKALEDYEEMLSDGTFQKQPTNYQSSEAADALVLTSRMMPTSLLTIARAHFDPVGLESRRAFGFKLATAALASFFARERR</sequence>
<evidence type="ECO:0000313" key="2">
    <source>
        <dbReference type="EMBL" id="APO77126.1"/>
    </source>
</evidence>
<evidence type="ECO:0000313" key="3">
    <source>
        <dbReference type="Proteomes" id="UP000185109"/>
    </source>
</evidence>
<gene>
    <name evidence="2" type="primary">virC2</name>
    <name evidence="2" type="ORF">AM571_PA00242</name>
</gene>
<evidence type="ECO:0000256" key="1">
    <source>
        <dbReference type="SAM" id="MobiDB-lite"/>
    </source>
</evidence>
<dbReference type="InterPro" id="IPR009841">
    <property type="entry name" value="VirC2"/>
</dbReference>
<dbReference type="AlphaFoldDB" id="A0A1L5PAK4"/>
<proteinExistence type="predicted"/>
<dbReference type="GO" id="GO:0006355">
    <property type="term" value="P:regulation of DNA-templated transcription"/>
    <property type="evidence" value="ECO:0007669"/>
    <property type="project" value="InterPro"/>
</dbReference>
<dbReference type="RefSeq" id="WP_074063558.1">
    <property type="nucleotide sequence ID" value="NZ_CP017242.1"/>
</dbReference>
<accession>A0A1L5PAK4</accession>
<reference evidence="2 3" key="1">
    <citation type="submission" date="2016-09" db="EMBL/GenBank/DDBJ databases">
        <title>The complete genome sequences of Rhizobium gallicum, symbiovars gallicum and phaseoli, symbionts associated to common bean (Phaseolus vulgaris).</title>
        <authorList>
            <person name="Bustos P."/>
            <person name="Santamaria R.I."/>
            <person name="Perez-Carrascal O.M."/>
            <person name="Juarez S."/>
            <person name="Lozano L."/>
            <person name="Martinez-Flores I."/>
            <person name="Martinez-Romero E."/>
            <person name="Cevallos M."/>
            <person name="Romero D."/>
            <person name="Davila G."/>
            <person name="Gonzalez V."/>
        </authorList>
    </citation>
    <scope>NUCLEOTIDE SEQUENCE [LARGE SCALE GENOMIC DNA]</scope>
    <source>
        <strain evidence="2 3">8C-3</strain>
        <plasmid evidence="3">Plasmid prsp8c3a</plasmid>
    </source>
</reference>
<dbReference type="SUPFAM" id="SSF47598">
    <property type="entry name" value="Ribbon-helix-helix"/>
    <property type="match status" value="1"/>
</dbReference>
<geneLocation type="plasmid" evidence="3">
    <name>prsp8c3a</name>
</geneLocation>
<dbReference type="Proteomes" id="UP000185109">
    <property type="component" value="Plasmid pRsp8C3a"/>
</dbReference>